<sequence>MFQKTFSATAVVVALSTPAFADPTVGFGLNFTFGSGGVNTGVGVRVFSDDEEDKAAASIGMDYMFGSQSWRGSVGAAYLMDNTYVELNGGYHFGSGEFDFGLGGGWADTMDGTSSNDEDDMPSDPGDNNQNPV</sequence>
<feature type="signal peptide" evidence="2">
    <location>
        <begin position="1"/>
        <end position="21"/>
    </location>
</feature>
<dbReference type="GeneID" id="98666913"/>
<evidence type="ECO:0000313" key="4">
    <source>
        <dbReference type="Proteomes" id="UP000183299"/>
    </source>
</evidence>
<gene>
    <name evidence="3" type="ORF">SAMN04488138_13213</name>
</gene>
<evidence type="ECO:0000256" key="2">
    <source>
        <dbReference type="SAM" id="SignalP"/>
    </source>
</evidence>
<evidence type="ECO:0008006" key="5">
    <source>
        <dbReference type="Google" id="ProtNLM"/>
    </source>
</evidence>
<name>A0A1I3WXR3_9RHOB</name>
<evidence type="ECO:0000313" key="3">
    <source>
        <dbReference type="EMBL" id="SFK11406.1"/>
    </source>
</evidence>
<evidence type="ECO:0000256" key="1">
    <source>
        <dbReference type="SAM" id="MobiDB-lite"/>
    </source>
</evidence>
<dbReference type="RefSeq" id="WP_066608945.1">
    <property type="nucleotide sequence ID" value="NZ_FORY01000032.1"/>
</dbReference>
<keyword evidence="4" id="KW-1185">Reference proteome</keyword>
<proteinExistence type="predicted"/>
<dbReference type="EMBL" id="FORY01000032">
    <property type="protein sequence ID" value="SFK11406.1"/>
    <property type="molecule type" value="Genomic_DNA"/>
</dbReference>
<dbReference type="AlphaFoldDB" id="A0A1I3WXR3"/>
<dbReference type="OrthoDB" id="7032059at2"/>
<keyword evidence="2" id="KW-0732">Signal</keyword>
<feature type="region of interest" description="Disordered" evidence="1">
    <location>
        <begin position="109"/>
        <end position="133"/>
    </location>
</feature>
<protein>
    <recommendedName>
        <fullName evidence="5">Outer membrane protein beta-barrel domain-containing protein</fullName>
    </recommendedName>
</protein>
<dbReference type="Proteomes" id="UP000183299">
    <property type="component" value="Unassembled WGS sequence"/>
</dbReference>
<organism evidence="3 4">
    <name type="scientific">Celeribacter halophilus</name>
    <dbReference type="NCBI Taxonomy" id="576117"/>
    <lineage>
        <taxon>Bacteria</taxon>
        <taxon>Pseudomonadati</taxon>
        <taxon>Pseudomonadota</taxon>
        <taxon>Alphaproteobacteria</taxon>
        <taxon>Rhodobacterales</taxon>
        <taxon>Roseobacteraceae</taxon>
        <taxon>Celeribacter</taxon>
    </lineage>
</organism>
<reference evidence="3 4" key="1">
    <citation type="submission" date="2016-10" db="EMBL/GenBank/DDBJ databases">
        <authorList>
            <person name="de Groot N.N."/>
        </authorList>
    </citation>
    <scope>NUCLEOTIDE SEQUENCE [LARGE SCALE GENOMIC DNA]</scope>
    <source>
        <strain evidence="3 4">CGMCC 1.8891</strain>
    </source>
</reference>
<feature type="chain" id="PRO_5010304170" description="Outer membrane protein beta-barrel domain-containing protein" evidence="2">
    <location>
        <begin position="22"/>
        <end position="133"/>
    </location>
</feature>
<accession>A0A1I3WXR3</accession>